<organism evidence="1 2">
    <name type="scientific">Limihaloglobus sulfuriphilus</name>
    <dbReference type="NCBI Taxonomy" id="1851148"/>
    <lineage>
        <taxon>Bacteria</taxon>
        <taxon>Pseudomonadati</taxon>
        <taxon>Planctomycetota</taxon>
        <taxon>Phycisphaerae</taxon>
        <taxon>Sedimentisphaerales</taxon>
        <taxon>Sedimentisphaeraceae</taxon>
        <taxon>Limihaloglobus</taxon>
    </lineage>
</organism>
<dbReference type="InterPro" id="IPR017801">
    <property type="entry name" value="DUF3738"/>
</dbReference>
<dbReference type="Pfam" id="PF12543">
    <property type="entry name" value="DUF3738"/>
    <property type="match status" value="1"/>
</dbReference>
<gene>
    <name evidence="1" type="ORF">SMSP2_00994</name>
</gene>
<proteinExistence type="predicted"/>
<dbReference type="Proteomes" id="UP000188181">
    <property type="component" value="Chromosome"/>
</dbReference>
<dbReference type="AlphaFoldDB" id="A0A1Q2MDA7"/>
<accession>A0A1Q2MDA7</accession>
<dbReference type="KEGG" id="pbas:SMSP2_00994"/>
<protein>
    <submittedName>
        <fullName evidence="1">Soil-associated protein</fullName>
    </submittedName>
</protein>
<sequence length="260" mass="30236" precursor="true">MMSVRILLLSLFMFPILFASGCAKELSKTSNISIKRSNHSHVLYSRMKRYKGVTIPDVIQNMNRTYRIISSVELSPEFDIHVETDPYKITGAFEESFCLSITKDIRVIPVYVISKKDSLAEEFTVSTVADQRPSFRMHPVEMCKHFYHLDTYLDLFKPYEPAHYQFTNYTLSDFTFWLEQHLHCIIVDETCLTGAYDFELVTDKKKGVSLIDSLSGLGFDITREERTVEAIYIDQIQGCLPSMKFKHVDTEYLIYPAWEK</sequence>
<name>A0A1Q2MDA7_9BACT</name>
<evidence type="ECO:0000313" key="2">
    <source>
        <dbReference type="Proteomes" id="UP000188181"/>
    </source>
</evidence>
<dbReference type="EMBL" id="CP019646">
    <property type="protein sequence ID" value="AQQ70639.1"/>
    <property type="molecule type" value="Genomic_DNA"/>
</dbReference>
<dbReference type="PROSITE" id="PS51257">
    <property type="entry name" value="PROKAR_LIPOPROTEIN"/>
    <property type="match status" value="1"/>
</dbReference>
<dbReference type="RefSeq" id="WP_146682887.1">
    <property type="nucleotide sequence ID" value="NZ_CP019646.1"/>
</dbReference>
<reference evidence="2" key="1">
    <citation type="submission" date="2017-02" db="EMBL/GenBank/DDBJ databases">
        <title>Comparative genomics and description of representatives of a novel lineage of planctomycetes thriving in anoxic sediments.</title>
        <authorList>
            <person name="Spring S."/>
            <person name="Bunk B."/>
            <person name="Sproer C."/>
        </authorList>
    </citation>
    <scope>NUCLEOTIDE SEQUENCE [LARGE SCALE GENOMIC DNA]</scope>
    <source>
        <strain evidence="2">SM-Chi-D1</strain>
    </source>
</reference>
<keyword evidence="2" id="KW-1185">Reference proteome</keyword>
<evidence type="ECO:0000313" key="1">
    <source>
        <dbReference type="EMBL" id="AQQ70639.1"/>
    </source>
</evidence>